<dbReference type="Pfam" id="PF13087">
    <property type="entry name" value="AAA_12"/>
    <property type="match status" value="1"/>
</dbReference>
<dbReference type="EMBL" id="CDMY01001028">
    <property type="protein sequence ID" value="CEM39177.1"/>
    <property type="molecule type" value="Genomic_DNA"/>
</dbReference>
<feature type="region of interest" description="Disordered" evidence="2">
    <location>
        <begin position="705"/>
        <end position="734"/>
    </location>
</feature>
<name>A0A0G4H5R4_VITBC</name>
<feature type="compositionally biased region" description="Pro residues" evidence="2">
    <location>
        <begin position="2608"/>
        <end position="2617"/>
    </location>
</feature>
<dbReference type="InterPro" id="IPR045055">
    <property type="entry name" value="DNA2/NAM7-like"/>
</dbReference>
<feature type="compositionally biased region" description="Basic and acidic residues" evidence="2">
    <location>
        <begin position="2520"/>
        <end position="2536"/>
    </location>
</feature>
<dbReference type="VEuPathDB" id="CryptoDB:Vbra_6613"/>
<protein>
    <recommendedName>
        <fullName evidence="8">DNA2/NAM7 helicase helicase domain-containing protein</fullName>
    </recommendedName>
</protein>
<evidence type="ECO:0000313" key="6">
    <source>
        <dbReference type="EMBL" id="CEM39177.1"/>
    </source>
</evidence>
<evidence type="ECO:0000259" key="5">
    <source>
        <dbReference type="Pfam" id="PF13087"/>
    </source>
</evidence>
<feature type="region of interest" description="Disordered" evidence="2">
    <location>
        <begin position="2447"/>
        <end position="2647"/>
    </location>
</feature>
<feature type="region of interest" description="Disordered" evidence="2">
    <location>
        <begin position="1247"/>
        <end position="1312"/>
    </location>
</feature>
<dbReference type="InterPro" id="IPR024481">
    <property type="entry name" value="Helicase_Sen1_N"/>
</dbReference>
<feature type="region of interest" description="Disordered" evidence="2">
    <location>
        <begin position="1147"/>
        <end position="1167"/>
    </location>
</feature>
<feature type="compositionally biased region" description="Basic and acidic residues" evidence="2">
    <location>
        <begin position="2486"/>
        <end position="2506"/>
    </location>
</feature>
<dbReference type="Gene3D" id="3.40.50.300">
    <property type="entry name" value="P-loop containing nucleotide triphosphate hydrolases"/>
    <property type="match status" value="2"/>
</dbReference>
<dbReference type="Pfam" id="PF13086">
    <property type="entry name" value="AAA_11"/>
    <property type="match status" value="1"/>
</dbReference>
<dbReference type="SUPFAM" id="SSF52540">
    <property type="entry name" value="P-loop containing nucleoside triphosphate hydrolases"/>
    <property type="match status" value="1"/>
</dbReference>
<reference evidence="6 7" key="1">
    <citation type="submission" date="2014-11" db="EMBL/GenBank/DDBJ databases">
        <authorList>
            <person name="Zhu J."/>
            <person name="Qi W."/>
            <person name="Song R."/>
        </authorList>
    </citation>
    <scope>NUCLEOTIDE SEQUENCE [LARGE SCALE GENOMIC DNA]</scope>
</reference>
<evidence type="ECO:0000259" key="4">
    <source>
        <dbReference type="Pfam" id="PF13086"/>
    </source>
</evidence>
<dbReference type="PANTHER" id="PTHR10887:SF495">
    <property type="entry name" value="HELICASE SENATAXIN ISOFORM X1-RELATED"/>
    <property type="match status" value="1"/>
</dbReference>
<feature type="compositionally biased region" description="Pro residues" evidence="2">
    <location>
        <begin position="1362"/>
        <end position="1371"/>
    </location>
</feature>
<feature type="compositionally biased region" description="Low complexity" evidence="2">
    <location>
        <begin position="2537"/>
        <end position="2558"/>
    </location>
</feature>
<organism evidence="6 7">
    <name type="scientific">Vitrella brassicaformis (strain CCMP3155)</name>
    <dbReference type="NCBI Taxonomy" id="1169540"/>
    <lineage>
        <taxon>Eukaryota</taxon>
        <taxon>Sar</taxon>
        <taxon>Alveolata</taxon>
        <taxon>Colpodellida</taxon>
        <taxon>Vitrellaceae</taxon>
        <taxon>Vitrella</taxon>
    </lineage>
</organism>
<dbReference type="CDD" id="cd18042">
    <property type="entry name" value="DEXXQc_SETX"/>
    <property type="match status" value="1"/>
</dbReference>
<feature type="domain" description="Helicase Sen1 N-terminal" evidence="3">
    <location>
        <begin position="104"/>
        <end position="181"/>
    </location>
</feature>
<dbReference type="OrthoDB" id="6513042at2759"/>
<proteinExistence type="predicted"/>
<dbReference type="CDD" id="cd18808">
    <property type="entry name" value="SF1_C_Upf1"/>
    <property type="match status" value="1"/>
</dbReference>
<dbReference type="GO" id="GO:0004386">
    <property type="term" value="F:helicase activity"/>
    <property type="evidence" value="ECO:0007669"/>
    <property type="project" value="InterPro"/>
</dbReference>
<dbReference type="InParanoid" id="A0A0G4H5R4"/>
<keyword evidence="1" id="KW-0175">Coiled coil</keyword>
<dbReference type="InterPro" id="IPR041679">
    <property type="entry name" value="DNA2/NAM7-like_C"/>
</dbReference>
<feature type="region of interest" description="Disordered" evidence="2">
    <location>
        <begin position="1343"/>
        <end position="1383"/>
    </location>
</feature>
<dbReference type="PANTHER" id="PTHR10887">
    <property type="entry name" value="DNA2/NAM7 HELICASE FAMILY"/>
    <property type="match status" value="1"/>
</dbReference>
<gene>
    <name evidence="6" type="ORF">Vbra_6613</name>
</gene>
<feature type="coiled-coil region" evidence="1">
    <location>
        <begin position="1968"/>
        <end position="2015"/>
    </location>
</feature>
<keyword evidence="7" id="KW-1185">Reference proteome</keyword>
<feature type="compositionally biased region" description="Pro residues" evidence="2">
    <location>
        <begin position="2577"/>
        <end position="2598"/>
    </location>
</feature>
<feature type="compositionally biased region" description="Acidic residues" evidence="2">
    <location>
        <begin position="1147"/>
        <end position="1161"/>
    </location>
</feature>
<feature type="compositionally biased region" description="Basic and acidic residues" evidence="2">
    <location>
        <begin position="1264"/>
        <end position="1296"/>
    </location>
</feature>
<accession>A0A0G4H5R4</accession>
<feature type="region of interest" description="Disordered" evidence="2">
    <location>
        <begin position="2371"/>
        <end position="2409"/>
    </location>
</feature>
<dbReference type="Pfam" id="PF12726">
    <property type="entry name" value="SEN1_N"/>
    <property type="match status" value="1"/>
</dbReference>
<feature type="region of interest" description="Disordered" evidence="2">
    <location>
        <begin position="1416"/>
        <end position="1451"/>
    </location>
</feature>
<feature type="compositionally biased region" description="Low complexity" evidence="2">
    <location>
        <begin position="1343"/>
        <end position="1361"/>
    </location>
</feature>
<feature type="compositionally biased region" description="Low complexity" evidence="2">
    <location>
        <begin position="2278"/>
        <end position="2294"/>
    </location>
</feature>
<evidence type="ECO:0000256" key="1">
    <source>
        <dbReference type="SAM" id="Coils"/>
    </source>
</evidence>
<dbReference type="InterPro" id="IPR041677">
    <property type="entry name" value="DNA2/NAM7_AAA_11"/>
</dbReference>
<dbReference type="InterPro" id="IPR027417">
    <property type="entry name" value="P-loop_NTPase"/>
</dbReference>
<evidence type="ECO:0000256" key="2">
    <source>
        <dbReference type="SAM" id="MobiDB-lite"/>
    </source>
</evidence>
<feature type="domain" description="DNA2/NAM7 helicase helicase" evidence="4">
    <location>
        <begin position="1816"/>
        <end position="2099"/>
    </location>
</feature>
<evidence type="ECO:0000259" key="3">
    <source>
        <dbReference type="Pfam" id="PF12726"/>
    </source>
</evidence>
<feature type="domain" description="DNA2/NAM7 helicase-like C-terminal" evidence="5">
    <location>
        <begin position="2106"/>
        <end position="2343"/>
    </location>
</feature>
<dbReference type="STRING" id="1169540.A0A0G4H5R4"/>
<dbReference type="InterPro" id="IPR047187">
    <property type="entry name" value="SF1_C_Upf1"/>
</dbReference>
<sequence length="2647" mass="288797">MQHISASFNKGRVGNGTDAALPDGSVLCRLLDFDDGGLERLLEDAEKGRPLTALDESLRALGSAAHPFCDTSHSHDAARFIFCVFLRTNVRGVYNRFAIETFPGCRDCVIAYHYHRRQLERALTQHFEDEQDVRERMAELRRWDVERVENALRLGAGNPAFESAVFEACCYGDYYLCQGQVMPLWQQEKDDVITAVAEMFAKAPAERDVAANGAENEDELLMMTAPLSGAHSFFQSCWFSLLCHPSPSVRRIAYEGIDRAIDYGDRDPRLLASIAANAYEALVTLQRGLVTTLPQTTPPQPSLARAIDQCRGWRAVSSLSELGLLGHIGLTHQGEQQESGATLSRPFIGVTQWYLSATQNLLRLGASWAEREGGLGASVPRETVALAAAMLHAFRALQEEARRGAAAMDGHHVDEAGGGDGWLKQMERMAAEVTRKGADELGGPVEKVLSMICDAVDASLTIAHVALMKGGQGLYSAAAGPGGPSYELVVWQTVARAAIEGMQLLVYWAESLSSLSQPQQLFALIVARSVKLMDHVASLSSSVMSPSSSASAVIDLDSPSPLSHHQALTTFSQVLFLTLIAHRDRISEVDIYAPSPQPEPMLLVHLRTILPPLERVITSAVATDPGDRPNLVCVCHAGLAGCQCCGMEASEGQSESLPPLTLRRDVWGDSVCQLRATAVTSLFYAASRAFQQAVHRSNGFVALGDDRPSASAGARSSGSGGGDARQGIPDGWVHQGRPNEGLSPLLHLLPVALKASHANPQEWEEGGLMTSLWSLVPAFIQRVPLSNLTGMPSETQALLSVLDRAVDLMVRALVERLRKYAAPGAVIDVQTDEGAGVPPVLPREVVALQQHREKYLPERFFESALESLASLLISGTTSYTTHVLKLLVPLSQAKGSSEAANGDEVIVLAGRQAWTCGDETDRLHAAQLQPLLCHPAERLSFLVGFCEHAIHTLDTMATERDLWSRLIASGNVPAAWPSFGGSGGQLRQATLEDSLKRAASETNKCVHVAMWPPVRLSRLLWWASKVIGWLPAIKRGQDGDPARAREEVGTLLGLVDLIWSFLPHILGPASHNTTPLKHHPHEWWTYSVRQMAAAPPPSLSIDALFAIVFPFLADFFTWTSVAVSGLPQPSPSPDDESDLRQAMVDLTGDDDEQDGEGEGEGVVDKGELSLSLRRHHMEHLRDQPMEWVGPLMEWIDALDAHVGPATSHLLSARAASSRLREAIKAIYTDETLLPSPLPQDLRRLLQRGQDDASSATEVIGPPAEDDRKEKDERRENDRRPPGREKKRPADKGDDERRRKKHKSGSGDMVLPALNLSKNDNLFMDEDDHVNRTSEVAFPRPLKPAAAASVPPAVPASSARSRPPGPPAPAGPGPSRWISKNDKRVKQTANKLVGRKMAAASGRGAGPLANFKQRGAYPKGRVFNPSLPGFRRRSFRPPSPPAFAMPGEGRMVPDKHTGKQMRLTVGSTGVPDIIKRKREKQSVKLGVPLRSEDKKRAWAMAKRGVEGMLADILQWDIFQLAATGRDTRAVTPLSGERKQLPREFASLEEFQECFRPLVLDECRCSIIQSAVERVLEGWPIKVVERRRADRWLLARFQSGQPLNDQTEKLKALPFHNADLVVLIPQPAPPPPPPPLDAMQTSDTHAPVALPLPVPQEGTPTATNGPLHGQLLSAFPNGPDEGYLLGVVEMEREGETNRWGGVDEQLMKPEDESGKFPTLARLRVLAHAGGNSENRLPAQMGTPSLWAAYSVCSLTTSIREFQSLFCSQFSPLFPLLLQPSQLTTRGQQPAIPLPPSEGGGAVVARVNEMLPKLAKHHKLNESQAAAMKEAVTSKLGLSLLQGPPGTGKTATLLALLSVLAERRLILQDARDTRDIVGSPISASGAAASASASQRAPLRMKILVCAPSNAAVDEVACRVLRDGLFTPGGSRWDPNIVRVGHPERITRPELKSYSLEVRVRESEGATQSGVRDQYAQQLEKLKMQLDEIDRLMPESAELDTLRHQKAELTKEKKAIRAKMESELEGCRGRCRRESLRRADIVFATLSGSATECLGDFAPFDSVIVDEAAQAVELSTLIPLRLGLTRMILLGDPQQLPATVLSQQAKRLSYDRSLFQRLQEGGWPVSMLRTQYRMAPEIAGFPSACFYQNQIINDNSVVIRPRLACHPVLRPFVFFDLPSPESKNQHSLSLSNRGEALFICQLLEFFRNHFHQNPSEDNPHPLSLSSIVVLCPYKQQVVLIRRLLADRSFIEGQPEVRTIDSIQGREARIIIFSCVRASVHAPQQPASSQSQQDSSGDGTLSQTGSPRSDRDGGRGISQNLLGFVSDTRRMNVAITRARDALWVVGNAPTLSTHPLWKRLVRYAKGLNDGNGGYIKIDDQEQPQRQPGRYWRGRCDDRAPAPAPAAAAASAADNSDRNVLLGERALRRSIDAFFGTLDRSVQGVQESLGRLSLGDTSADGARRRERDDGSRGRRGDKKKGSAKADKKRKKDSGEELSPKRRRDADKDDNKARGPSPISLRPSSKQPRERPASQDRKKRADASPDASAPPAAAAAQPTAGSPPSRAKPSKRREMKLADDAPNPRRPPGPKPQPPPPPPPDPPPATAAFASSSRPPVPPQPPSFRPMQVQAAPPMLKRGEGSLFIPKPKRKAAK</sequence>
<feature type="region of interest" description="Disordered" evidence="2">
    <location>
        <begin position="2278"/>
        <end position="2314"/>
    </location>
</feature>
<dbReference type="Proteomes" id="UP000041254">
    <property type="component" value="Unassembled WGS sequence"/>
</dbReference>
<evidence type="ECO:0000313" key="7">
    <source>
        <dbReference type="Proteomes" id="UP000041254"/>
    </source>
</evidence>
<evidence type="ECO:0008006" key="8">
    <source>
        <dbReference type="Google" id="ProtNLM"/>
    </source>
</evidence>
<feature type="compositionally biased region" description="Basic and acidic residues" evidence="2">
    <location>
        <begin position="2455"/>
        <end position="2479"/>
    </location>
</feature>